<keyword evidence="1" id="KW-0812">Transmembrane</keyword>
<organism evidence="2 3">
    <name type="scientific">Taibaiella chishuiensis</name>
    <dbReference type="NCBI Taxonomy" id="1434707"/>
    <lineage>
        <taxon>Bacteria</taxon>
        <taxon>Pseudomonadati</taxon>
        <taxon>Bacteroidota</taxon>
        <taxon>Chitinophagia</taxon>
        <taxon>Chitinophagales</taxon>
        <taxon>Chitinophagaceae</taxon>
        <taxon>Taibaiella</taxon>
    </lineage>
</organism>
<reference evidence="2 3" key="1">
    <citation type="submission" date="2018-03" db="EMBL/GenBank/DDBJ databases">
        <title>Genomic Encyclopedia of Type Strains, Phase III (KMG-III): the genomes of soil and plant-associated and newly described type strains.</title>
        <authorList>
            <person name="Whitman W."/>
        </authorList>
    </citation>
    <scope>NUCLEOTIDE SEQUENCE [LARGE SCALE GENOMIC DNA]</scope>
    <source>
        <strain evidence="2 3">CGMCC 1.12700</strain>
    </source>
</reference>
<feature type="transmembrane region" description="Helical" evidence="1">
    <location>
        <begin position="51"/>
        <end position="70"/>
    </location>
</feature>
<sequence length="270" mass="30996">MTTYSRKERKERVLKYFMATPSKPKNVFWGIILVGLVVLIIKGYLQDDATGIAFIIVGLLGLYAALKKFITITRKYWFEFKRSEPKATDKEMDGWLSDCYRIVLEEAKRRLGIDEEDISADPFWIDGPGAASSIAPGRDLVLRFNQHNILLLFLTDHNIATYKCIFDLGLGEILSDSTQEFPYRDITNLETKTAADTFYYYKGAEKTMVRGIQTLSLHTSGGNLTSANFFFRRDIDEDYKVPPSNADLTIKAIRQKLMEYKNRYGHHRTA</sequence>
<comment type="caution">
    <text evidence="2">The sequence shown here is derived from an EMBL/GenBank/DDBJ whole genome shotgun (WGS) entry which is preliminary data.</text>
</comment>
<evidence type="ECO:0000313" key="3">
    <source>
        <dbReference type="Proteomes" id="UP000240572"/>
    </source>
</evidence>
<evidence type="ECO:0000313" key="2">
    <source>
        <dbReference type="EMBL" id="PSK95227.1"/>
    </source>
</evidence>
<dbReference type="EMBL" id="PYGD01000001">
    <property type="protein sequence ID" value="PSK95227.1"/>
    <property type="molecule type" value="Genomic_DNA"/>
</dbReference>
<dbReference type="Proteomes" id="UP000240572">
    <property type="component" value="Unassembled WGS sequence"/>
</dbReference>
<protein>
    <submittedName>
        <fullName evidence="2">Uncharacterized protein</fullName>
    </submittedName>
</protein>
<gene>
    <name evidence="2" type="ORF">B0I18_1011393</name>
</gene>
<accession>A0A2P8DDH5</accession>
<keyword evidence="3" id="KW-1185">Reference proteome</keyword>
<keyword evidence="1" id="KW-0472">Membrane</keyword>
<proteinExistence type="predicted"/>
<dbReference type="RefSeq" id="WP_106521891.1">
    <property type="nucleotide sequence ID" value="NZ_PYGD01000001.1"/>
</dbReference>
<dbReference type="OrthoDB" id="4501073at2"/>
<dbReference type="AlphaFoldDB" id="A0A2P8DDH5"/>
<name>A0A2P8DDH5_9BACT</name>
<feature type="transmembrane region" description="Helical" evidence="1">
    <location>
        <begin position="27"/>
        <end position="45"/>
    </location>
</feature>
<keyword evidence="1" id="KW-1133">Transmembrane helix</keyword>
<evidence type="ECO:0000256" key="1">
    <source>
        <dbReference type="SAM" id="Phobius"/>
    </source>
</evidence>